<protein>
    <submittedName>
        <fullName evidence="2">Uncharacterized protein</fullName>
    </submittedName>
</protein>
<evidence type="ECO:0000256" key="1">
    <source>
        <dbReference type="SAM" id="MobiDB-lite"/>
    </source>
</evidence>
<organism evidence="2 3">
    <name type="scientific">Mycena pura</name>
    <dbReference type="NCBI Taxonomy" id="153505"/>
    <lineage>
        <taxon>Eukaryota</taxon>
        <taxon>Fungi</taxon>
        <taxon>Dikarya</taxon>
        <taxon>Basidiomycota</taxon>
        <taxon>Agaricomycotina</taxon>
        <taxon>Agaricomycetes</taxon>
        <taxon>Agaricomycetidae</taxon>
        <taxon>Agaricales</taxon>
        <taxon>Marasmiineae</taxon>
        <taxon>Mycenaceae</taxon>
        <taxon>Mycena</taxon>
    </lineage>
</organism>
<evidence type="ECO:0000313" key="3">
    <source>
        <dbReference type="Proteomes" id="UP001219525"/>
    </source>
</evidence>
<accession>A0AAD6V378</accession>
<feature type="non-terminal residue" evidence="2">
    <location>
        <position position="1"/>
    </location>
</feature>
<reference evidence="2" key="1">
    <citation type="submission" date="2023-03" db="EMBL/GenBank/DDBJ databases">
        <title>Massive genome expansion in bonnet fungi (Mycena s.s.) driven by repeated elements and novel gene families across ecological guilds.</title>
        <authorList>
            <consortium name="Lawrence Berkeley National Laboratory"/>
            <person name="Harder C.B."/>
            <person name="Miyauchi S."/>
            <person name="Viragh M."/>
            <person name="Kuo A."/>
            <person name="Thoen E."/>
            <person name="Andreopoulos B."/>
            <person name="Lu D."/>
            <person name="Skrede I."/>
            <person name="Drula E."/>
            <person name="Henrissat B."/>
            <person name="Morin E."/>
            <person name="Kohler A."/>
            <person name="Barry K."/>
            <person name="LaButti K."/>
            <person name="Morin E."/>
            <person name="Salamov A."/>
            <person name="Lipzen A."/>
            <person name="Mereny Z."/>
            <person name="Hegedus B."/>
            <person name="Baldrian P."/>
            <person name="Stursova M."/>
            <person name="Weitz H."/>
            <person name="Taylor A."/>
            <person name="Grigoriev I.V."/>
            <person name="Nagy L.G."/>
            <person name="Martin F."/>
            <person name="Kauserud H."/>
        </authorList>
    </citation>
    <scope>NUCLEOTIDE SEQUENCE</scope>
    <source>
        <strain evidence="2">9144</strain>
    </source>
</reference>
<dbReference type="EMBL" id="JARJCW010000068">
    <property type="protein sequence ID" value="KAJ7199489.1"/>
    <property type="molecule type" value="Genomic_DNA"/>
</dbReference>
<name>A0AAD6V378_9AGAR</name>
<comment type="caution">
    <text evidence="2">The sequence shown here is derived from an EMBL/GenBank/DDBJ whole genome shotgun (WGS) entry which is preliminary data.</text>
</comment>
<feature type="region of interest" description="Disordered" evidence="1">
    <location>
        <begin position="75"/>
        <end position="95"/>
    </location>
</feature>
<keyword evidence="3" id="KW-1185">Reference proteome</keyword>
<gene>
    <name evidence="2" type="ORF">GGX14DRAFT_468034</name>
</gene>
<evidence type="ECO:0000313" key="2">
    <source>
        <dbReference type="EMBL" id="KAJ7199489.1"/>
    </source>
</evidence>
<dbReference type="AlphaFoldDB" id="A0AAD6V378"/>
<dbReference type="Proteomes" id="UP001219525">
    <property type="component" value="Unassembled WGS sequence"/>
</dbReference>
<proteinExistence type="predicted"/>
<sequence length="244" mass="28145">MTRLTSLRSRSRPGIVIKTRPMAERSTCAMLLEPPHPLSQNNPDGRQTWRHMKCILQIPTRCISPDRTYRQTRMNAAQDPRRARRLLRGGGRGPVGRPQCVSENLQWEALVNVLRARAKVRVARLLTLKFFFSRSRRCIVTRPPIWTHTYAVRTPSSAYVCVLQRRCRANVHTSSQICRSARGCVFCGYYGSRRVTFRRLHTLRVRFRHGALATDALPKVWHVCNSCLLCACIHSYVVQISFLF</sequence>